<dbReference type="Pfam" id="PF08238">
    <property type="entry name" value="Sel1"/>
    <property type="match status" value="6"/>
</dbReference>
<evidence type="ECO:0000256" key="2">
    <source>
        <dbReference type="SAM" id="MobiDB-lite"/>
    </source>
</evidence>
<keyword evidence="4" id="KW-1185">Reference proteome</keyword>
<dbReference type="SMART" id="SM00671">
    <property type="entry name" value="SEL1"/>
    <property type="match status" value="6"/>
</dbReference>
<evidence type="ECO:0000313" key="4">
    <source>
        <dbReference type="Proteomes" id="UP001334248"/>
    </source>
</evidence>
<proteinExistence type="predicted"/>
<dbReference type="InterPro" id="IPR011990">
    <property type="entry name" value="TPR-like_helical_dom_sf"/>
</dbReference>
<reference evidence="3 4" key="1">
    <citation type="journal article" date="2023" name="Res Sq">
        <title>Genomic and morphological characterization of Knufia obscura isolated from the Mars 2020 spacecraft assembly facility.</title>
        <authorList>
            <person name="Chander A.M."/>
            <person name="Teixeira M.M."/>
            <person name="Singh N.K."/>
            <person name="Williams M.P."/>
            <person name="Parker C.W."/>
            <person name="Leo P."/>
            <person name="Stajich J.E."/>
            <person name="Torok T."/>
            <person name="Tighe S."/>
            <person name="Mason C.E."/>
            <person name="Venkateswaran K."/>
        </authorList>
    </citation>
    <scope>NUCLEOTIDE SEQUENCE [LARGE SCALE GENOMIC DNA]</scope>
    <source>
        <strain evidence="3 4">CCFEE 5817</strain>
    </source>
</reference>
<feature type="compositionally biased region" description="Pro residues" evidence="2">
    <location>
        <begin position="655"/>
        <end position="672"/>
    </location>
</feature>
<name>A0ABR0RC15_9EURO</name>
<dbReference type="SUPFAM" id="SSF81901">
    <property type="entry name" value="HCP-like"/>
    <property type="match status" value="2"/>
</dbReference>
<sequence>MPFNTGATFVPGGEDAYYMPEVVSPAPQRIGENPTNMQQNVAQFEHQAQTDQRSHSVASQYYGNAPPIQQNSAWHQAPQPQPQYSASDYGSNPPSAISQQASIYNSPGPSPTPNFNGLGEMPNFSPFPALRNPGPNIPPTDEQKELVLEQAREAVLGCNDPEQQLTWAQDALSYCEIAIQNEARVSRTQQPRPRTPRLEHVLREDAMKVTSFLADQSHPKAQFMRGMWYEFGKFGYPVDKPESYQCYKRASDRGYTRAWYRMGMQFESGNDPLTAIKYYKMAAEAGDSAACYRLGMMTLLGQHGQMQDFERGLQLIYSAAHSADDNAPQGAYILGMLQAGELPQVKVPEQYLARNIQGAKINIERAAFLGFAKAQVRMASAYELGELDCPFDPALSLHYNGLAARQGEVEAEMAISKWFLCGHEGLFEKSEELAFTYAQRAAIDGLPTAQFAVGYFYEVGIYVSMDLKEAKEWYRKADENGNRDAKKRIEAVSRSKTISRKDHENIALQRIRNQHANSTGQPQMQPLPEVPSPSLDMPDPAKLSLYGQPPPQQRPASTAPYPAGSNLTPQPSVPDLRPTSAFGINPNLRPASAAPGPGQRHDPYNNGQPGRPYSVAHPQDNYGRRPSGPPGGLAPQQRPMGRPTSASPHLAPNPGRQPSPSPHQQRPLPPPQTSSAPNVNLGFSAPVDTQGADRPNWAPRMSGNGEGPRPVGAPPGRGDGYPPRASSGLPSQQGGRPPPSQGYQSNPNRPQQHPPHPRPPQQQLPPQQNVRPANVAPSKPPAAAPPDQPKPQAPQKVSASQAQARPPGKGPKTFDAMGIPAQSDDKDCVVM</sequence>
<dbReference type="RefSeq" id="XP_064725764.1">
    <property type="nucleotide sequence ID" value="XM_064878685.1"/>
</dbReference>
<dbReference type="Proteomes" id="UP001334248">
    <property type="component" value="Unassembled WGS sequence"/>
</dbReference>
<feature type="compositionally biased region" description="Low complexity" evidence="2">
    <location>
        <begin position="726"/>
        <end position="751"/>
    </location>
</feature>
<dbReference type="PANTHER" id="PTHR46430">
    <property type="entry name" value="PROTEIN SKT5-RELATED"/>
    <property type="match status" value="1"/>
</dbReference>
<feature type="compositionally biased region" description="Low complexity" evidence="2">
    <location>
        <begin position="764"/>
        <end position="777"/>
    </location>
</feature>
<accession>A0ABR0RC15</accession>
<dbReference type="InterPro" id="IPR051726">
    <property type="entry name" value="Chitin_Synth_Reg"/>
</dbReference>
<comment type="caution">
    <text evidence="3">The sequence shown here is derived from an EMBL/GenBank/DDBJ whole genome shotgun (WGS) entry which is preliminary data.</text>
</comment>
<feature type="compositionally biased region" description="Polar residues" evidence="2">
    <location>
        <begin position="62"/>
        <end position="74"/>
    </location>
</feature>
<dbReference type="Gene3D" id="1.25.40.10">
    <property type="entry name" value="Tetratricopeptide repeat domain"/>
    <property type="match status" value="2"/>
</dbReference>
<gene>
    <name evidence="3" type="ORF">PMZ80_010295</name>
</gene>
<dbReference type="EMBL" id="JAVHJV010000016">
    <property type="protein sequence ID" value="KAK5937674.1"/>
    <property type="molecule type" value="Genomic_DNA"/>
</dbReference>
<feature type="compositionally biased region" description="Basic and acidic residues" evidence="2">
    <location>
        <begin position="478"/>
        <end position="505"/>
    </location>
</feature>
<feature type="compositionally biased region" description="Polar residues" evidence="2">
    <location>
        <begin position="514"/>
        <end position="524"/>
    </location>
</feature>
<feature type="region of interest" description="Disordered" evidence="2">
    <location>
        <begin position="478"/>
        <end position="831"/>
    </location>
</feature>
<feature type="compositionally biased region" description="Polar residues" evidence="2">
    <location>
        <begin position="84"/>
        <end position="96"/>
    </location>
</feature>
<evidence type="ECO:0000256" key="1">
    <source>
        <dbReference type="ARBA" id="ARBA00022737"/>
    </source>
</evidence>
<organism evidence="3 4">
    <name type="scientific">Knufia obscura</name>
    <dbReference type="NCBI Taxonomy" id="1635080"/>
    <lineage>
        <taxon>Eukaryota</taxon>
        <taxon>Fungi</taxon>
        <taxon>Dikarya</taxon>
        <taxon>Ascomycota</taxon>
        <taxon>Pezizomycotina</taxon>
        <taxon>Eurotiomycetes</taxon>
        <taxon>Chaetothyriomycetidae</taxon>
        <taxon>Chaetothyriales</taxon>
        <taxon>Trichomeriaceae</taxon>
        <taxon>Knufia</taxon>
    </lineage>
</organism>
<dbReference type="GeneID" id="90003744"/>
<protein>
    <submittedName>
        <fullName evidence="3">Uncharacterized protein</fullName>
    </submittedName>
</protein>
<feature type="region of interest" description="Disordered" evidence="2">
    <location>
        <begin position="62"/>
        <end position="96"/>
    </location>
</feature>
<evidence type="ECO:0000313" key="3">
    <source>
        <dbReference type="EMBL" id="KAK5937674.1"/>
    </source>
</evidence>
<feature type="compositionally biased region" description="Pro residues" evidence="2">
    <location>
        <begin position="778"/>
        <end position="792"/>
    </location>
</feature>
<dbReference type="PANTHER" id="PTHR46430:SF2">
    <property type="entry name" value="CHITIN SYNTHASE REGULATORY FACTOR 4"/>
    <property type="match status" value="1"/>
</dbReference>
<keyword evidence="1" id="KW-0677">Repeat</keyword>
<dbReference type="InterPro" id="IPR006597">
    <property type="entry name" value="Sel1-like"/>
</dbReference>
<feature type="compositionally biased region" description="Low complexity" evidence="2">
    <location>
        <begin position="707"/>
        <end position="716"/>
    </location>
</feature>
<feature type="compositionally biased region" description="Pro residues" evidence="2">
    <location>
        <begin position="752"/>
        <end position="763"/>
    </location>
</feature>